<proteinExistence type="predicted"/>
<organism evidence="3">
    <name type="scientific">freshwater metagenome</name>
    <dbReference type="NCBI Taxonomy" id="449393"/>
    <lineage>
        <taxon>unclassified sequences</taxon>
        <taxon>metagenomes</taxon>
        <taxon>ecological metagenomes</taxon>
    </lineage>
</organism>
<gene>
    <name evidence="4" type="ORF">UFOPK2731_00147</name>
    <name evidence="5" type="ORF">UFOPK3161_00334</name>
    <name evidence="3" type="ORF">UFOPK3962_00207</name>
</gene>
<evidence type="ECO:0000313" key="5">
    <source>
        <dbReference type="EMBL" id="CAB4817596.1"/>
    </source>
</evidence>
<dbReference type="EMBL" id="CAESAH010000003">
    <property type="protein sequence ID" value="CAB4331273.1"/>
    <property type="molecule type" value="Genomic_DNA"/>
</dbReference>
<dbReference type="Pfam" id="PF14240">
    <property type="entry name" value="YHYH"/>
    <property type="match status" value="2"/>
</dbReference>
<reference evidence="3" key="1">
    <citation type="submission" date="2020-05" db="EMBL/GenBank/DDBJ databases">
        <authorList>
            <person name="Chiriac C."/>
            <person name="Salcher M."/>
            <person name="Ghai R."/>
            <person name="Kavagutti S V."/>
        </authorList>
    </citation>
    <scope>NUCLEOTIDE SEQUENCE</scope>
</reference>
<sequence length="309" mass="31748">MAEKYAKPNAGVVVPLSASDVTLDYSSKLVTAQNLNYTLTLNPTKAASVTSTSLGPIGILANGAVIYNPYEGDGKTVAVTGNVYLTDSNGVKWGFLDVCNGHPGMGGMYHYHGMPPCVTSVIDKVGGPSHILGLAFDGFLIYGNKDINGKLVTSAQLDACNGITSPTPEFPAGIYHYVLTEEKSNRSTINCFAGTPTLTKGGGPQPGGMGPMPGMGGPQPGGMGPMPGMGGPQPGGMGPMASSTPEVKPAASPTPSYTTLYKAVKATQLVCQKGKVKKTVISKSCPSGSKKISSKTVTTFVETKVLVNP</sequence>
<feature type="compositionally biased region" description="Gly residues" evidence="1">
    <location>
        <begin position="200"/>
        <end position="231"/>
    </location>
</feature>
<dbReference type="PANTHER" id="PTHR30289">
    <property type="entry name" value="UNCHARACTERIZED PROTEIN YBCL-RELATED"/>
    <property type="match status" value="1"/>
</dbReference>
<evidence type="ECO:0000313" key="4">
    <source>
        <dbReference type="EMBL" id="CAB4721294.1"/>
    </source>
</evidence>
<protein>
    <submittedName>
        <fullName evidence="3">Unannotated protein</fullName>
    </submittedName>
</protein>
<name>A0A6J5YTU4_9ZZZZ</name>
<accession>A0A6J5YTU4</accession>
<evidence type="ECO:0000256" key="1">
    <source>
        <dbReference type="SAM" id="MobiDB-lite"/>
    </source>
</evidence>
<evidence type="ECO:0000259" key="2">
    <source>
        <dbReference type="Pfam" id="PF14240"/>
    </source>
</evidence>
<feature type="domain" description="YHYH" evidence="2">
    <location>
        <begin position="37"/>
        <end position="145"/>
    </location>
</feature>
<dbReference type="AlphaFoldDB" id="A0A6J5YTU4"/>
<dbReference type="EMBL" id="CAEZYO010000002">
    <property type="protein sequence ID" value="CAB4721294.1"/>
    <property type="molecule type" value="Genomic_DNA"/>
</dbReference>
<dbReference type="EMBL" id="CAFABC010000004">
    <property type="protein sequence ID" value="CAB4817596.1"/>
    <property type="molecule type" value="Genomic_DNA"/>
</dbReference>
<dbReference type="PANTHER" id="PTHR30289:SF8">
    <property type="entry name" value="YHYH DOMAIN-CONTAINING PROTEIN"/>
    <property type="match status" value="1"/>
</dbReference>
<dbReference type="InterPro" id="IPR025924">
    <property type="entry name" value="YHYH_dom"/>
</dbReference>
<feature type="domain" description="YHYH" evidence="2">
    <location>
        <begin position="153"/>
        <end position="184"/>
    </location>
</feature>
<feature type="region of interest" description="Disordered" evidence="1">
    <location>
        <begin position="194"/>
        <end position="231"/>
    </location>
</feature>
<evidence type="ECO:0000313" key="3">
    <source>
        <dbReference type="EMBL" id="CAB4331273.1"/>
    </source>
</evidence>